<evidence type="ECO:0000256" key="2">
    <source>
        <dbReference type="ARBA" id="ARBA00022448"/>
    </source>
</evidence>
<feature type="site" description="Contributes to redox potential value" evidence="8">
    <location>
        <position position="30"/>
    </location>
</feature>
<dbReference type="Gene3D" id="3.40.30.10">
    <property type="entry name" value="Glutaredoxin"/>
    <property type="match status" value="1"/>
</dbReference>
<feature type="domain" description="Thioredoxin" evidence="10">
    <location>
        <begin position="1"/>
        <end position="103"/>
    </location>
</feature>
<evidence type="ECO:0000256" key="4">
    <source>
        <dbReference type="ARBA" id="ARBA00023157"/>
    </source>
</evidence>
<name>A0A9D1MVY3_9BACT</name>
<keyword evidence="5 9" id="KW-0676">Redox-active center</keyword>
<evidence type="ECO:0000313" key="12">
    <source>
        <dbReference type="Proteomes" id="UP000886852"/>
    </source>
</evidence>
<dbReference type="GO" id="GO:0015035">
    <property type="term" value="F:protein-disulfide reductase activity"/>
    <property type="evidence" value="ECO:0007669"/>
    <property type="project" value="UniProtKB-UniRule"/>
</dbReference>
<dbReference type="GO" id="GO:0005829">
    <property type="term" value="C:cytosol"/>
    <property type="evidence" value="ECO:0007669"/>
    <property type="project" value="TreeGrafter"/>
</dbReference>
<feature type="active site" description="Nucleophile" evidence="8">
    <location>
        <position position="29"/>
    </location>
</feature>
<evidence type="ECO:0000256" key="6">
    <source>
        <dbReference type="NCBIfam" id="TIGR01068"/>
    </source>
</evidence>
<dbReference type="InterPro" id="IPR017937">
    <property type="entry name" value="Thioredoxin_CS"/>
</dbReference>
<sequence length="103" mass="11348">MSNVSDVAKNFHQFIGDGVAVVDFWAPWCGPCRMLAPILDEVAAKVTEAKFGKVNVDESPELAKRYQVMSIPNVCIFKNGQLVDRVIGLCDAEELQSAVQKHL</sequence>
<dbReference type="AlphaFoldDB" id="A0A9D1MVY3"/>
<feature type="disulfide bond" description="Redox-active" evidence="9">
    <location>
        <begin position="29"/>
        <end position="32"/>
    </location>
</feature>
<comment type="caution">
    <text evidence="11">The sequence shown here is derived from an EMBL/GenBank/DDBJ whole genome shotgun (WGS) entry which is preliminary data.</text>
</comment>
<proteinExistence type="inferred from homology"/>
<reference evidence="11" key="2">
    <citation type="journal article" date="2021" name="PeerJ">
        <title>Extensive microbial diversity within the chicken gut microbiome revealed by metagenomics and culture.</title>
        <authorList>
            <person name="Gilroy R."/>
            <person name="Ravi A."/>
            <person name="Getino M."/>
            <person name="Pursley I."/>
            <person name="Horton D.L."/>
            <person name="Alikhan N.F."/>
            <person name="Baker D."/>
            <person name="Gharbi K."/>
            <person name="Hall N."/>
            <person name="Watson M."/>
            <person name="Adriaenssens E.M."/>
            <person name="Foster-Nyarko E."/>
            <person name="Jarju S."/>
            <person name="Secka A."/>
            <person name="Antonio M."/>
            <person name="Oren A."/>
            <person name="Chaudhuri R.R."/>
            <person name="La Ragione R."/>
            <person name="Hildebrand F."/>
            <person name="Pallen M.J."/>
        </authorList>
    </citation>
    <scope>NUCLEOTIDE SEQUENCE</scope>
    <source>
        <strain evidence="11">ChiHjej12B11-7776</strain>
    </source>
</reference>
<dbReference type="PROSITE" id="PS51352">
    <property type="entry name" value="THIOREDOXIN_2"/>
    <property type="match status" value="1"/>
</dbReference>
<dbReference type="FunFam" id="3.40.30.10:FF:000001">
    <property type="entry name" value="Thioredoxin"/>
    <property type="match status" value="1"/>
</dbReference>
<dbReference type="Proteomes" id="UP000886852">
    <property type="component" value="Unassembled WGS sequence"/>
</dbReference>
<dbReference type="NCBIfam" id="TIGR01068">
    <property type="entry name" value="thioredoxin"/>
    <property type="match status" value="1"/>
</dbReference>
<comment type="similarity">
    <text evidence="1 7">Belongs to the thioredoxin family.</text>
</comment>
<dbReference type="PIRSF" id="PIRSF000077">
    <property type="entry name" value="Thioredoxin"/>
    <property type="match status" value="1"/>
</dbReference>
<evidence type="ECO:0000256" key="3">
    <source>
        <dbReference type="ARBA" id="ARBA00022982"/>
    </source>
</evidence>
<feature type="site" description="Contributes to redox potential value" evidence="8">
    <location>
        <position position="31"/>
    </location>
</feature>
<evidence type="ECO:0000259" key="10">
    <source>
        <dbReference type="PROSITE" id="PS51352"/>
    </source>
</evidence>
<dbReference type="EMBL" id="DVOC01000014">
    <property type="protein sequence ID" value="HIU90512.1"/>
    <property type="molecule type" value="Genomic_DNA"/>
</dbReference>
<keyword evidence="4 9" id="KW-1015">Disulfide bond</keyword>
<evidence type="ECO:0000256" key="8">
    <source>
        <dbReference type="PIRSR" id="PIRSR000077-1"/>
    </source>
</evidence>
<dbReference type="GO" id="GO:0045454">
    <property type="term" value="P:cell redox homeostasis"/>
    <property type="evidence" value="ECO:0007669"/>
    <property type="project" value="TreeGrafter"/>
</dbReference>
<gene>
    <name evidence="11" type="primary">trxA</name>
    <name evidence="11" type="ORF">IAC72_00660</name>
</gene>
<evidence type="ECO:0000313" key="11">
    <source>
        <dbReference type="EMBL" id="HIU90512.1"/>
    </source>
</evidence>
<dbReference type="PANTHER" id="PTHR45663">
    <property type="entry name" value="GEO12009P1"/>
    <property type="match status" value="1"/>
</dbReference>
<dbReference type="InterPro" id="IPR013766">
    <property type="entry name" value="Thioredoxin_domain"/>
</dbReference>
<dbReference type="PROSITE" id="PS00194">
    <property type="entry name" value="THIOREDOXIN_1"/>
    <property type="match status" value="1"/>
</dbReference>
<evidence type="ECO:0000256" key="1">
    <source>
        <dbReference type="ARBA" id="ARBA00008987"/>
    </source>
</evidence>
<accession>A0A9D1MVY3</accession>
<dbReference type="InterPro" id="IPR036249">
    <property type="entry name" value="Thioredoxin-like_sf"/>
</dbReference>
<reference evidence="11" key="1">
    <citation type="submission" date="2020-10" db="EMBL/GenBank/DDBJ databases">
        <authorList>
            <person name="Gilroy R."/>
        </authorList>
    </citation>
    <scope>NUCLEOTIDE SEQUENCE</scope>
    <source>
        <strain evidence="11">ChiHjej12B11-7776</strain>
    </source>
</reference>
<feature type="site" description="Deprotonates C-terminal active site Cys" evidence="8">
    <location>
        <position position="23"/>
    </location>
</feature>
<evidence type="ECO:0000256" key="7">
    <source>
        <dbReference type="PIRNR" id="PIRNR000077"/>
    </source>
</evidence>
<organism evidence="11 12">
    <name type="scientific">Candidatus Fimimonas merdipullorum</name>
    <dbReference type="NCBI Taxonomy" id="2840822"/>
    <lineage>
        <taxon>Bacteria</taxon>
        <taxon>Pseudomonadati</taxon>
        <taxon>Myxococcota</taxon>
        <taxon>Myxococcia</taxon>
        <taxon>Myxococcales</taxon>
        <taxon>Cystobacterineae</taxon>
        <taxon>Myxococcaceae</taxon>
        <taxon>Myxococcaceae incertae sedis</taxon>
        <taxon>Candidatus Fimimonas</taxon>
    </lineage>
</organism>
<dbReference type="Pfam" id="PF00085">
    <property type="entry name" value="Thioredoxin"/>
    <property type="match status" value="1"/>
</dbReference>
<dbReference type="InterPro" id="IPR005746">
    <property type="entry name" value="Thioredoxin"/>
</dbReference>
<feature type="active site" description="Nucleophile" evidence="8">
    <location>
        <position position="32"/>
    </location>
</feature>
<evidence type="ECO:0000256" key="5">
    <source>
        <dbReference type="ARBA" id="ARBA00023284"/>
    </source>
</evidence>
<dbReference type="SUPFAM" id="SSF52833">
    <property type="entry name" value="Thioredoxin-like"/>
    <property type="match status" value="1"/>
</dbReference>
<keyword evidence="2" id="KW-0813">Transport</keyword>
<dbReference type="PANTHER" id="PTHR45663:SF11">
    <property type="entry name" value="GEO12009P1"/>
    <property type="match status" value="1"/>
</dbReference>
<dbReference type="CDD" id="cd02947">
    <property type="entry name" value="TRX_family"/>
    <property type="match status" value="1"/>
</dbReference>
<dbReference type="PRINTS" id="PR00421">
    <property type="entry name" value="THIOREDOXIN"/>
</dbReference>
<protein>
    <recommendedName>
        <fullName evidence="6 7">Thioredoxin</fullName>
    </recommendedName>
</protein>
<evidence type="ECO:0000256" key="9">
    <source>
        <dbReference type="PIRSR" id="PIRSR000077-4"/>
    </source>
</evidence>
<keyword evidence="3" id="KW-0249">Electron transport</keyword>